<comment type="caution">
    <text evidence="2">The sequence shown here is derived from an EMBL/GenBank/DDBJ whole genome shotgun (WGS) entry which is preliminary data.</text>
</comment>
<organism evidence="2 3">
    <name type="scientific">Alectoria fallacina</name>
    <dbReference type="NCBI Taxonomy" id="1903189"/>
    <lineage>
        <taxon>Eukaryota</taxon>
        <taxon>Fungi</taxon>
        <taxon>Dikarya</taxon>
        <taxon>Ascomycota</taxon>
        <taxon>Pezizomycotina</taxon>
        <taxon>Lecanoromycetes</taxon>
        <taxon>OSLEUM clade</taxon>
        <taxon>Lecanoromycetidae</taxon>
        <taxon>Lecanorales</taxon>
        <taxon>Lecanorineae</taxon>
        <taxon>Parmeliaceae</taxon>
        <taxon>Alectoria</taxon>
    </lineage>
</organism>
<dbReference type="Proteomes" id="UP000664203">
    <property type="component" value="Unassembled WGS sequence"/>
</dbReference>
<protein>
    <submittedName>
        <fullName evidence="2">Uncharacterized protein</fullName>
    </submittedName>
</protein>
<dbReference type="OrthoDB" id="10377466at2759"/>
<keyword evidence="3" id="KW-1185">Reference proteome</keyword>
<evidence type="ECO:0000313" key="3">
    <source>
        <dbReference type="Proteomes" id="UP000664203"/>
    </source>
</evidence>
<proteinExistence type="predicted"/>
<dbReference type="EMBL" id="CAJPDR010000478">
    <property type="protein sequence ID" value="CAF9937579.1"/>
    <property type="molecule type" value="Genomic_DNA"/>
</dbReference>
<gene>
    <name evidence="2" type="ORF">ALECFALPRED_007296</name>
</gene>
<accession>A0A8H3G6T3</accession>
<feature type="chain" id="PRO_5034427175" evidence="1">
    <location>
        <begin position="20"/>
        <end position="184"/>
    </location>
</feature>
<feature type="signal peptide" evidence="1">
    <location>
        <begin position="1"/>
        <end position="19"/>
    </location>
</feature>
<name>A0A8H3G6T3_9LECA</name>
<evidence type="ECO:0000256" key="1">
    <source>
        <dbReference type="SAM" id="SignalP"/>
    </source>
</evidence>
<sequence>MTMLAVPSLLLATLPLSLTEPTCLNPPPAASYIPNLTDCLHLVDDIFSISALQDDEPILWSRHPSAFVRNRKLPYSFINPFATSDCEFVVDALREGSYDTFPTNFVAEKAEEIVENCMERGIDGAATLGAVVVGPERVIVVVLMRKGWMRESASGGLTELNVTNVTLLRPGNFSALSPSLIEDG</sequence>
<reference evidence="2" key="1">
    <citation type="submission" date="2021-03" db="EMBL/GenBank/DDBJ databases">
        <authorList>
            <person name="Tagirdzhanova G."/>
        </authorList>
    </citation>
    <scope>NUCLEOTIDE SEQUENCE</scope>
</reference>
<evidence type="ECO:0000313" key="2">
    <source>
        <dbReference type="EMBL" id="CAF9937579.1"/>
    </source>
</evidence>
<dbReference type="AlphaFoldDB" id="A0A8H3G6T3"/>
<keyword evidence="1" id="KW-0732">Signal</keyword>